<dbReference type="Pfam" id="PF17099">
    <property type="entry name" value="TrpP"/>
    <property type="match status" value="1"/>
</dbReference>
<feature type="transmembrane region" description="Helical" evidence="1">
    <location>
        <begin position="113"/>
        <end position="135"/>
    </location>
</feature>
<organism evidence="2 3">
    <name type="scientific">Romboutsia lituseburensis DSM 797</name>
    <dbReference type="NCBI Taxonomy" id="1121325"/>
    <lineage>
        <taxon>Bacteria</taxon>
        <taxon>Bacillati</taxon>
        <taxon>Bacillota</taxon>
        <taxon>Clostridia</taxon>
        <taxon>Peptostreptococcales</taxon>
        <taxon>Peptostreptococcaceae</taxon>
        <taxon>Romboutsia</taxon>
    </lineage>
</organism>
<dbReference type="InterPro" id="IPR031360">
    <property type="entry name" value="TrpP"/>
</dbReference>
<keyword evidence="3" id="KW-1185">Reference proteome</keyword>
<dbReference type="Proteomes" id="UP000199068">
    <property type="component" value="Unassembled WGS sequence"/>
</dbReference>
<feature type="transmembrane region" description="Helical" evidence="1">
    <location>
        <begin position="84"/>
        <end position="101"/>
    </location>
</feature>
<sequence>MKTNTRKMVLNSILLAMGLILHQITPALGLPIQPDIALTMLFTIMILNKEDYKSCLFAGIITGIFTALTTKFPAGQIPNIADKIITVNIMYMFMLFMYKLSFIKKQNAKKQNIIVISAILPVGTLISGCTFLSVAKVLVGLPGTFTTLFMVAVAPAILINLIFGIFLFKTVSISMARVGYKSVNSKY</sequence>
<keyword evidence="1" id="KW-1133">Transmembrane helix</keyword>
<protein>
    <submittedName>
        <fullName evidence="2">Tryptophan transporter TrpP</fullName>
    </submittedName>
</protein>
<reference evidence="2 3" key="1">
    <citation type="submission" date="2016-10" db="EMBL/GenBank/DDBJ databases">
        <authorList>
            <person name="de Groot N.N."/>
        </authorList>
    </citation>
    <scope>NUCLEOTIDE SEQUENCE [LARGE SCALE GENOMIC DNA]</scope>
    <source>
        <strain evidence="2 3">DSM 797</strain>
    </source>
</reference>
<name>A0A1G9L3L9_9FIRM</name>
<accession>A0A1G9L3L9</accession>
<evidence type="ECO:0000313" key="3">
    <source>
        <dbReference type="Proteomes" id="UP000199068"/>
    </source>
</evidence>
<evidence type="ECO:0000313" key="2">
    <source>
        <dbReference type="EMBL" id="SDL56454.1"/>
    </source>
</evidence>
<gene>
    <name evidence="2" type="ORF">SAMN04515677_102376</name>
</gene>
<proteinExistence type="predicted"/>
<evidence type="ECO:0000256" key="1">
    <source>
        <dbReference type="SAM" id="Phobius"/>
    </source>
</evidence>
<keyword evidence="1" id="KW-0812">Transmembrane</keyword>
<dbReference type="RefSeq" id="WP_092724439.1">
    <property type="nucleotide sequence ID" value="NZ_FNGW01000002.1"/>
</dbReference>
<dbReference type="STRING" id="1121325.SAMN04515677_102376"/>
<keyword evidence="1" id="KW-0472">Membrane</keyword>
<dbReference type="AlphaFoldDB" id="A0A1G9L3L9"/>
<feature type="transmembrane region" description="Helical" evidence="1">
    <location>
        <begin position="147"/>
        <end position="168"/>
    </location>
</feature>
<dbReference type="EMBL" id="FNGW01000002">
    <property type="protein sequence ID" value="SDL56454.1"/>
    <property type="molecule type" value="Genomic_DNA"/>
</dbReference>